<evidence type="ECO:0000313" key="3">
    <source>
        <dbReference type="Proteomes" id="UP000289718"/>
    </source>
</evidence>
<dbReference type="Pfam" id="PF13489">
    <property type="entry name" value="Methyltransf_23"/>
    <property type="match status" value="1"/>
</dbReference>
<organism evidence="2 3">
    <name type="scientific">Halarcobacter mediterraneus</name>
    <dbReference type="NCBI Taxonomy" id="2023153"/>
    <lineage>
        <taxon>Bacteria</taxon>
        <taxon>Pseudomonadati</taxon>
        <taxon>Campylobacterota</taxon>
        <taxon>Epsilonproteobacteria</taxon>
        <taxon>Campylobacterales</taxon>
        <taxon>Arcobacteraceae</taxon>
        <taxon>Halarcobacter</taxon>
    </lineage>
</organism>
<dbReference type="RefSeq" id="WP_129062149.1">
    <property type="nucleotide sequence ID" value="NZ_NXIE01000004.1"/>
</dbReference>
<protein>
    <recommendedName>
        <fullName evidence="1">DUF4214 domain-containing protein</fullName>
    </recommendedName>
</protein>
<dbReference type="AlphaFoldDB" id="A0A4Q1AXM9"/>
<comment type="caution">
    <text evidence="2">The sequence shown here is derived from an EMBL/GenBank/DDBJ whole genome shotgun (WGS) entry which is preliminary data.</text>
</comment>
<feature type="domain" description="DUF4214" evidence="1">
    <location>
        <begin position="97"/>
        <end position="150"/>
    </location>
</feature>
<dbReference type="EMBL" id="NXIE01000004">
    <property type="protein sequence ID" value="RXK12281.1"/>
    <property type="molecule type" value="Genomic_DNA"/>
</dbReference>
<dbReference type="OrthoDB" id="9781225at2"/>
<gene>
    <name evidence="2" type="ORF">CP965_10980</name>
</gene>
<name>A0A4Q1AXM9_9BACT</name>
<dbReference type="PANTHER" id="PTHR43861">
    <property type="entry name" value="TRANS-ACONITATE 2-METHYLTRANSFERASE-RELATED"/>
    <property type="match status" value="1"/>
</dbReference>
<proteinExistence type="predicted"/>
<accession>A0A4Q1AXM9</accession>
<evidence type="ECO:0000313" key="2">
    <source>
        <dbReference type="EMBL" id="RXK12281.1"/>
    </source>
</evidence>
<dbReference type="Proteomes" id="UP000289718">
    <property type="component" value="Unassembled WGS sequence"/>
</dbReference>
<dbReference type="CDD" id="cd02440">
    <property type="entry name" value="AdoMet_MTases"/>
    <property type="match status" value="1"/>
</dbReference>
<dbReference type="Pfam" id="PF13946">
    <property type="entry name" value="DUF4214"/>
    <property type="match status" value="1"/>
</dbReference>
<reference evidence="2 3" key="1">
    <citation type="submission" date="2017-09" db="EMBL/GenBank/DDBJ databases">
        <title>Genomics of the genus Arcobacter.</title>
        <authorList>
            <person name="Perez-Cataluna A."/>
            <person name="Figueras M.J."/>
            <person name="Salas-Masso N."/>
        </authorList>
    </citation>
    <scope>NUCLEOTIDE SEQUENCE [LARGE SCALE GENOMIC DNA]</scope>
    <source>
        <strain evidence="2 3">F156-34</strain>
    </source>
</reference>
<sequence length="519" mass="60425">MLNSENKNSSVDQIIQKVKEEAKNRAPLNTNIEFEEYKETPTFSTLEEKESNLYKVAKTIGKFLKKFGLGSFVNFIKLNLNLKKYTYVYNLEDLTKFNDEEFIDNTYNITLNRQADDEGRAYYLEKLRNGSLSKSQIIAFLHFSKEGKEQNINISGVKTQYILSKIYKIPFLGSFVKVIYYVVTLPKLVNKLNHTENYMNREFIKNKEQYSQLEDILETKVDEVVFQNLEKNFYKENESLNKIIKEKIDKKEFEFYLESVNYGTKQIELSKQNLETLVEEAKNRLPSEVFNKEEVISIVNEQNHNFDSLYVSFENQFRGENKDIKNKLKVYLPYISNFSLDINILDVGCGRGEWLELLSENGYKNIKGIDLNQLMISFCKDSNYNVECIDVITYLKSLNDETLSIVTGFHIIEHLPFEVLMTLFSETLRVLKKGGMIIFETPNPRNILVGSSDFYLDPTHIKPIHPATLKFLAKQTGFNNVKSLILDNEKLSDFDELPFNDLNDYINIGRDLVVIGYKA</sequence>
<dbReference type="Gene3D" id="3.40.50.150">
    <property type="entry name" value="Vaccinia Virus protein VP39"/>
    <property type="match status" value="1"/>
</dbReference>
<dbReference type="InterPro" id="IPR029063">
    <property type="entry name" value="SAM-dependent_MTases_sf"/>
</dbReference>
<evidence type="ECO:0000259" key="1">
    <source>
        <dbReference type="Pfam" id="PF13946"/>
    </source>
</evidence>
<dbReference type="SUPFAM" id="SSF53335">
    <property type="entry name" value="S-adenosyl-L-methionine-dependent methyltransferases"/>
    <property type="match status" value="1"/>
</dbReference>
<keyword evidence="3" id="KW-1185">Reference proteome</keyword>
<dbReference type="InterPro" id="IPR025282">
    <property type="entry name" value="DUF4214"/>
</dbReference>